<evidence type="ECO:0000313" key="9">
    <source>
        <dbReference type="EMBL" id="OWF44824.1"/>
    </source>
</evidence>
<dbReference type="GO" id="GO:0016316">
    <property type="term" value="F:phosphatidylinositol-3,4-bisphosphate 4-phosphatase activity"/>
    <property type="evidence" value="ECO:0007669"/>
    <property type="project" value="UniProtKB-EC"/>
</dbReference>
<dbReference type="EC" id="3.1.3.66" evidence="3"/>
<evidence type="ECO:0000256" key="2">
    <source>
        <dbReference type="ARBA" id="ARBA00006306"/>
    </source>
</evidence>
<comment type="pathway">
    <text evidence="1">Signal transduction; phosphatidylinositol signaling pathway.</text>
</comment>
<dbReference type="UniPathway" id="UPA00944"/>
<dbReference type="Proteomes" id="UP000242188">
    <property type="component" value="Unassembled WGS sequence"/>
</dbReference>
<gene>
    <name evidence="9" type="ORF">KP79_PYT16593</name>
</gene>
<dbReference type="AlphaFoldDB" id="A0A210Q7W7"/>
<evidence type="ECO:0000256" key="6">
    <source>
        <dbReference type="SAM" id="MobiDB-lite"/>
    </source>
</evidence>
<dbReference type="PANTHER" id="PTHR12187">
    <property type="entry name" value="AGAP000124-PA"/>
    <property type="match status" value="1"/>
</dbReference>
<keyword evidence="4" id="KW-0378">Hydrolase</keyword>
<organism evidence="9 10">
    <name type="scientific">Mizuhopecten yessoensis</name>
    <name type="common">Japanese scallop</name>
    <name type="synonym">Patinopecten yessoensis</name>
    <dbReference type="NCBI Taxonomy" id="6573"/>
    <lineage>
        <taxon>Eukaryota</taxon>
        <taxon>Metazoa</taxon>
        <taxon>Spiralia</taxon>
        <taxon>Lophotrochozoa</taxon>
        <taxon>Mollusca</taxon>
        <taxon>Bivalvia</taxon>
        <taxon>Autobranchia</taxon>
        <taxon>Pteriomorphia</taxon>
        <taxon>Pectinida</taxon>
        <taxon>Pectinoidea</taxon>
        <taxon>Pectinidae</taxon>
        <taxon>Mizuhopecten</taxon>
    </lineage>
</organism>
<feature type="region of interest" description="Disordered" evidence="6">
    <location>
        <begin position="140"/>
        <end position="165"/>
    </location>
</feature>
<dbReference type="PANTHER" id="PTHR12187:SF11">
    <property type="entry name" value="PHOSPHATIDYLINOSITOL-3,4-BISPHOSPHATE 4-PHOSPHATASE"/>
    <property type="match status" value="1"/>
</dbReference>
<accession>A0A210Q7W7</accession>
<dbReference type="SUPFAM" id="SSF50729">
    <property type="entry name" value="PH domain-like"/>
    <property type="match status" value="1"/>
</dbReference>
<sequence length="1019" mass="115753">MRFNSKELSFLAHQPSSRFSKEGVLWMKDKHDGLFKKGEVNQERFFRLRGNLLFYFKSKELKGDPLGVLILERCTIELSTGAETGDLFGFIIVYEGDEHTYKFATNTEDERDLWIQCLHIASYECLKMQLQSLREQIQARTGRDPISQPPPTDTGMEYETQSGNTDEDPAMELCIGCEDLQCDSSGKAPNPLVVLYTIIPPQQNWIQHNHTEVVEKSKSPQFLKTIGFGNLNGVDTCTRVKLTVFHVKERMTGTMSQLGQAIFTLQDLLMAPDMRLRLELQGPDPIMNGYVTVMSWINDGSLSIQDSHDRVSNGDERHRLVALRRRSKRIDTLRPMYSNITTRTFRFDTTNGSVKLLVHEYMGESKLSFDIPCQLLKLWVDEEKAKITQLQELRQLSRRWQANRKEVLDFTARTESHYSNHLETLTSHTGAHFKQSVKKGDKDLQFVPVNLHLQRMTVINEVRNSTGWYDIITVGAFTAYPHKYKHGGLRRMLQQQHDLLSADATLSRTTKIQRSCDLVNSVLDLKTVIGQYCEKLCHVAMAGTAEEFGIIMEMVSDKVRNLVQICDSSLLQEAADNYNEAKIETSPPPKETPSPSSQDSSPGDLTPEKAWKWTGSNFAQSPTVEPWEMTRVNTEAALVCLSSMVEELITNRSGPMDRPKWLGEISPGVIKLKSFIELVSQRVKLFMSFLNLMENRGQTQLMHMIKYRRDVCFSHALTSLVAGFTTNLATCDKDKFYFQQLLHVGVFAQFEGLLSCYGDEMGMLEDMTVALEDLSQVTFHFILQKEYEQSPSISSDSHLISGMYADFNRHRVRVEVPVPEVLYKKLPDSLAQGQAIHVTPVLFNVGINEQASLAERFGDTTLQEKINTESMAKVFSYKEKYLTAIGDQDGKGGSGSLTDLCTKLHYNVNTKKNKNTEILSLAAEICRKLRGIRFTSCKSAKDRTAMSVTLEQVKNLQQEHDLASHVFSQALDCFRSEGVRRENTHKNVGVKKYAFNALQLMYFPKQYRPPNGTYGNVQG</sequence>
<dbReference type="Gene3D" id="2.30.29.30">
    <property type="entry name" value="Pleckstrin-homology domain (PH domain)/Phosphotyrosine-binding domain (PTB)"/>
    <property type="match status" value="1"/>
</dbReference>
<dbReference type="SMART" id="SM00233">
    <property type="entry name" value="PH"/>
    <property type="match status" value="1"/>
</dbReference>
<feature type="domain" description="C2" evidence="8">
    <location>
        <begin position="148"/>
        <end position="278"/>
    </location>
</feature>
<evidence type="ECO:0000259" key="8">
    <source>
        <dbReference type="PROSITE" id="PS50004"/>
    </source>
</evidence>
<comment type="caution">
    <text evidence="9">The sequence shown here is derived from an EMBL/GenBank/DDBJ whole genome shotgun (WGS) entry which is preliminary data.</text>
</comment>
<feature type="region of interest" description="Disordered" evidence="6">
    <location>
        <begin position="581"/>
        <end position="606"/>
    </location>
</feature>
<dbReference type="Pfam" id="PF00169">
    <property type="entry name" value="PH"/>
    <property type="match status" value="1"/>
</dbReference>
<dbReference type="OrthoDB" id="159395at2759"/>
<dbReference type="STRING" id="6573.A0A210Q7W7"/>
<dbReference type="InterPro" id="IPR035892">
    <property type="entry name" value="C2_domain_sf"/>
</dbReference>
<dbReference type="InterPro" id="IPR001849">
    <property type="entry name" value="PH_domain"/>
</dbReference>
<reference evidence="9 10" key="1">
    <citation type="journal article" date="2017" name="Nat. Ecol. Evol.">
        <title>Scallop genome provides insights into evolution of bilaterian karyotype and development.</title>
        <authorList>
            <person name="Wang S."/>
            <person name="Zhang J."/>
            <person name="Jiao W."/>
            <person name="Li J."/>
            <person name="Xun X."/>
            <person name="Sun Y."/>
            <person name="Guo X."/>
            <person name="Huan P."/>
            <person name="Dong B."/>
            <person name="Zhang L."/>
            <person name="Hu X."/>
            <person name="Sun X."/>
            <person name="Wang J."/>
            <person name="Zhao C."/>
            <person name="Wang Y."/>
            <person name="Wang D."/>
            <person name="Huang X."/>
            <person name="Wang R."/>
            <person name="Lv J."/>
            <person name="Li Y."/>
            <person name="Zhang Z."/>
            <person name="Liu B."/>
            <person name="Lu W."/>
            <person name="Hui Y."/>
            <person name="Liang J."/>
            <person name="Zhou Z."/>
            <person name="Hou R."/>
            <person name="Li X."/>
            <person name="Liu Y."/>
            <person name="Li H."/>
            <person name="Ning X."/>
            <person name="Lin Y."/>
            <person name="Zhao L."/>
            <person name="Xing Q."/>
            <person name="Dou J."/>
            <person name="Li Y."/>
            <person name="Mao J."/>
            <person name="Guo H."/>
            <person name="Dou H."/>
            <person name="Li T."/>
            <person name="Mu C."/>
            <person name="Jiang W."/>
            <person name="Fu Q."/>
            <person name="Fu X."/>
            <person name="Miao Y."/>
            <person name="Liu J."/>
            <person name="Yu Q."/>
            <person name="Li R."/>
            <person name="Liao H."/>
            <person name="Li X."/>
            <person name="Kong Y."/>
            <person name="Jiang Z."/>
            <person name="Chourrout D."/>
            <person name="Li R."/>
            <person name="Bao Z."/>
        </authorList>
    </citation>
    <scope>NUCLEOTIDE SEQUENCE [LARGE SCALE GENOMIC DNA]</scope>
    <source>
        <strain evidence="9 10">PY_sf001</strain>
    </source>
</reference>
<keyword evidence="5" id="KW-0443">Lipid metabolism</keyword>
<evidence type="ECO:0000256" key="5">
    <source>
        <dbReference type="ARBA" id="ARBA00023098"/>
    </source>
</evidence>
<proteinExistence type="inferred from homology"/>
<name>A0A210Q7W7_MIZYE</name>
<protein>
    <recommendedName>
        <fullName evidence="3">phosphatidylinositol-3,4-bisphosphate 4-phosphatase</fullName>
        <ecNumber evidence="3">3.1.3.66</ecNumber>
    </recommendedName>
</protein>
<dbReference type="EMBL" id="NEDP02004667">
    <property type="protein sequence ID" value="OWF44824.1"/>
    <property type="molecule type" value="Genomic_DNA"/>
</dbReference>
<feature type="compositionally biased region" description="Low complexity" evidence="6">
    <location>
        <begin position="593"/>
        <end position="602"/>
    </location>
</feature>
<dbReference type="SUPFAM" id="SSF49562">
    <property type="entry name" value="C2 domain (Calcium/lipid-binding domain, CaLB)"/>
    <property type="match status" value="1"/>
</dbReference>
<evidence type="ECO:0000256" key="1">
    <source>
        <dbReference type="ARBA" id="ARBA00004847"/>
    </source>
</evidence>
<dbReference type="InterPro" id="IPR039034">
    <property type="entry name" value="INPP4"/>
</dbReference>
<dbReference type="InterPro" id="IPR011993">
    <property type="entry name" value="PH-like_dom_sf"/>
</dbReference>
<dbReference type="PROSITE" id="PS50003">
    <property type="entry name" value="PH_DOMAIN"/>
    <property type="match status" value="1"/>
</dbReference>
<evidence type="ECO:0000313" key="10">
    <source>
        <dbReference type="Proteomes" id="UP000242188"/>
    </source>
</evidence>
<dbReference type="InterPro" id="IPR000008">
    <property type="entry name" value="C2_dom"/>
</dbReference>
<dbReference type="PROSITE" id="PS50004">
    <property type="entry name" value="C2"/>
    <property type="match status" value="1"/>
</dbReference>
<keyword evidence="10" id="KW-1185">Reference proteome</keyword>
<evidence type="ECO:0000259" key="7">
    <source>
        <dbReference type="PROSITE" id="PS50003"/>
    </source>
</evidence>
<evidence type="ECO:0000256" key="3">
    <source>
        <dbReference type="ARBA" id="ARBA00013037"/>
    </source>
</evidence>
<evidence type="ECO:0000256" key="4">
    <source>
        <dbReference type="ARBA" id="ARBA00022801"/>
    </source>
</evidence>
<dbReference type="GO" id="GO:0005737">
    <property type="term" value="C:cytoplasm"/>
    <property type="evidence" value="ECO:0007669"/>
    <property type="project" value="TreeGrafter"/>
</dbReference>
<feature type="domain" description="PH" evidence="7">
    <location>
        <begin position="18"/>
        <end position="123"/>
    </location>
</feature>
<comment type="similarity">
    <text evidence="2">Belongs to the inositol 3,4-bisphosphate 4-phosphatase family.</text>
</comment>
<dbReference type="Gene3D" id="2.60.40.150">
    <property type="entry name" value="C2 domain"/>
    <property type="match status" value="1"/>
</dbReference>